<evidence type="ECO:0000313" key="1">
    <source>
        <dbReference type="EMBL" id="ERJ67897.1"/>
    </source>
</evidence>
<organism evidence="1 2">
    <name type="scientific">Porphyromonas gingivalis F0570</name>
    <dbReference type="NCBI Taxonomy" id="1227271"/>
    <lineage>
        <taxon>Bacteria</taxon>
        <taxon>Pseudomonadati</taxon>
        <taxon>Bacteroidota</taxon>
        <taxon>Bacteroidia</taxon>
        <taxon>Bacteroidales</taxon>
        <taxon>Porphyromonadaceae</taxon>
        <taxon>Porphyromonas</taxon>
    </lineage>
</organism>
<accession>A0A0E2LRN5</accession>
<reference evidence="1 2" key="1">
    <citation type="submission" date="2013-06" db="EMBL/GenBank/DDBJ databases">
        <authorList>
            <person name="Weinstock G."/>
            <person name="Sodergren E."/>
            <person name="Lobos E.A."/>
            <person name="Fulton L."/>
            <person name="Fulton R."/>
            <person name="Courtney L."/>
            <person name="Fronick C."/>
            <person name="O'Laughlin M."/>
            <person name="Godfrey J."/>
            <person name="Wilson R.M."/>
            <person name="Miner T."/>
            <person name="Farmer C."/>
            <person name="Delehaunty K."/>
            <person name="Cordes M."/>
            <person name="Minx P."/>
            <person name="Tomlinson C."/>
            <person name="Chen J."/>
            <person name="Wollam A."/>
            <person name="Pepin K.H."/>
            <person name="Bhonagiri V."/>
            <person name="Zhang X."/>
            <person name="Warren W."/>
            <person name="Mitreva M."/>
            <person name="Mardis E.R."/>
            <person name="Wilson R.K."/>
        </authorList>
    </citation>
    <scope>NUCLEOTIDE SEQUENCE [LARGE SCALE GENOMIC DNA]</scope>
    <source>
        <strain evidence="1 2">F0570</strain>
    </source>
</reference>
<dbReference type="RefSeq" id="WP_021665242.1">
    <property type="nucleotide sequence ID" value="NZ_KI259137.1"/>
</dbReference>
<dbReference type="EMBL" id="AWUW01000040">
    <property type="protein sequence ID" value="ERJ67897.1"/>
    <property type="molecule type" value="Genomic_DNA"/>
</dbReference>
<proteinExistence type="predicted"/>
<dbReference type="HOGENOM" id="CLU_1757156_0_0_10"/>
<dbReference type="Proteomes" id="UP000016630">
    <property type="component" value="Unassembled WGS sequence"/>
</dbReference>
<evidence type="ECO:0000313" key="2">
    <source>
        <dbReference type="Proteomes" id="UP000016630"/>
    </source>
</evidence>
<comment type="caution">
    <text evidence="1">The sequence shown here is derived from an EMBL/GenBank/DDBJ whole genome shotgun (WGS) entry which is preliminary data.</text>
</comment>
<sequence>MKKIFLPSLFTILLISCDPHVYNIEIDNSGLKKEIVFDCGKVDISANIIGYSQVCIFQKIKPIYPISINPNELKAPYKNQILTTTISLNGNIIKNAMSFSEESTINIVINHLKINNGDTIKLNIDKFIACKGEILQISDINLIATNKK</sequence>
<protein>
    <submittedName>
        <fullName evidence="1">Uncharacterized protein</fullName>
    </submittedName>
</protein>
<dbReference type="PROSITE" id="PS51257">
    <property type="entry name" value="PROKAR_LIPOPROTEIN"/>
    <property type="match status" value="1"/>
</dbReference>
<dbReference type="AlphaFoldDB" id="A0A0E2LRN5"/>
<gene>
    <name evidence="1" type="ORF">HMPREF1555_00687</name>
</gene>
<name>A0A0E2LRN5_PORGN</name>